<dbReference type="InterPro" id="IPR042104">
    <property type="entry name" value="PKS_dehydratase_sf"/>
</dbReference>
<evidence type="ECO:0000313" key="13">
    <source>
        <dbReference type="EMBL" id="GHH09752.1"/>
    </source>
</evidence>
<evidence type="ECO:0000259" key="10">
    <source>
        <dbReference type="PROSITE" id="PS50075"/>
    </source>
</evidence>
<keyword evidence="14" id="KW-1185">Reference proteome</keyword>
<comment type="pathway">
    <text evidence="2">Antibiotic biosynthesis.</text>
</comment>
<dbReference type="Gene3D" id="3.40.47.10">
    <property type="match status" value="2"/>
</dbReference>
<dbReference type="Pfam" id="PF00698">
    <property type="entry name" value="Acyl_transf_1"/>
    <property type="match status" value="2"/>
</dbReference>
<dbReference type="InterPro" id="IPR009081">
    <property type="entry name" value="PP-bd_ACP"/>
</dbReference>
<evidence type="ECO:0000256" key="9">
    <source>
        <dbReference type="PROSITE-ProRule" id="PRU01363"/>
    </source>
</evidence>
<dbReference type="Pfam" id="PF00550">
    <property type="entry name" value="PP-binding"/>
    <property type="match status" value="2"/>
</dbReference>
<keyword evidence="4" id="KW-0597">Phosphoprotein</keyword>
<comment type="cofactor">
    <cofactor evidence="1">
        <name>pantetheine 4'-phosphate</name>
        <dbReference type="ChEBI" id="CHEBI:47942"/>
    </cofactor>
</comment>
<comment type="caution">
    <text evidence="13">The sequence shown here is derived from an EMBL/GenBank/DDBJ whole genome shotgun (WGS) entry which is preliminary data.</text>
</comment>
<dbReference type="InterPro" id="IPR036291">
    <property type="entry name" value="NAD(P)-bd_dom_sf"/>
</dbReference>
<feature type="domain" description="Ketosynthase family 3 (KS3)" evidence="11">
    <location>
        <begin position="1623"/>
        <end position="2047"/>
    </location>
</feature>
<feature type="domain" description="PKS/mFAS DH" evidence="12">
    <location>
        <begin position="2469"/>
        <end position="2730"/>
    </location>
</feature>
<evidence type="ECO:0000256" key="4">
    <source>
        <dbReference type="ARBA" id="ARBA00022553"/>
    </source>
</evidence>
<gene>
    <name evidence="13" type="ORF">GCM10017790_18140</name>
</gene>
<dbReference type="SUPFAM" id="SSF55048">
    <property type="entry name" value="Probable ACP-binding domain of malonyl-CoA ACP transacylase"/>
    <property type="match status" value="2"/>
</dbReference>
<dbReference type="PROSITE" id="PS00012">
    <property type="entry name" value="PHOSPHOPANTETHEINE"/>
    <property type="match status" value="2"/>
</dbReference>
<dbReference type="Pfam" id="PF00109">
    <property type="entry name" value="ketoacyl-synt"/>
    <property type="match status" value="2"/>
</dbReference>
<keyword evidence="5" id="KW-0808">Transferase</keyword>
<evidence type="ECO:0000256" key="6">
    <source>
        <dbReference type="ARBA" id="ARBA00023194"/>
    </source>
</evidence>
<organism evidence="13 14">
    <name type="scientific">Amycolatopsis oliviviridis</name>
    <dbReference type="NCBI Taxonomy" id="1471590"/>
    <lineage>
        <taxon>Bacteria</taxon>
        <taxon>Bacillati</taxon>
        <taxon>Actinomycetota</taxon>
        <taxon>Actinomycetes</taxon>
        <taxon>Pseudonocardiales</taxon>
        <taxon>Pseudonocardiaceae</taxon>
        <taxon>Amycolatopsis</taxon>
    </lineage>
</organism>
<dbReference type="InterPro" id="IPR020806">
    <property type="entry name" value="PKS_PP-bd"/>
</dbReference>
<feature type="domain" description="Ketosynthase family 3 (KS3)" evidence="11">
    <location>
        <begin position="33"/>
        <end position="457"/>
    </location>
</feature>
<dbReference type="SUPFAM" id="SSF53901">
    <property type="entry name" value="Thiolase-like"/>
    <property type="match status" value="2"/>
</dbReference>
<dbReference type="SMART" id="SM00823">
    <property type="entry name" value="PKS_PP"/>
    <property type="match status" value="2"/>
</dbReference>
<dbReference type="CDD" id="cd08956">
    <property type="entry name" value="KR_3_FAS_SDR_x"/>
    <property type="match status" value="2"/>
</dbReference>
<feature type="region of interest" description="C-terminal hotdog fold" evidence="9">
    <location>
        <begin position="2594"/>
        <end position="2730"/>
    </location>
</feature>
<dbReference type="Pfam" id="PF21089">
    <property type="entry name" value="PKS_DH_N"/>
    <property type="match status" value="2"/>
</dbReference>
<feature type="domain" description="PKS/mFAS DH" evidence="12">
    <location>
        <begin position="881"/>
        <end position="1144"/>
    </location>
</feature>
<dbReference type="PROSITE" id="PS50075">
    <property type="entry name" value="CARRIER"/>
    <property type="match status" value="2"/>
</dbReference>
<dbReference type="SMART" id="SM00825">
    <property type="entry name" value="PKS_KS"/>
    <property type="match status" value="2"/>
</dbReference>
<protein>
    <submittedName>
        <fullName evidence="13">Uncharacterized protein</fullName>
    </submittedName>
</protein>
<proteinExistence type="predicted"/>
<feature type="region of interest" description="N-terminal hotdog fold" evidence="9">
    <location>
        <begin position="881"/>
        <end position="1002"/>
    </location>
</feature>
<dbReference type="InterPro" id="IPR020807">
    <property type="entry name" value="PKS_DH"/>
</dbReference>
<dbReference type="InterPro" id="IPR015083">
    <property type="entry name" value="NorB/c/GfsB-D-like_docking"/>
</dbReference>
<evidence type="ECO:0000256" key="8">
    <source>
        <dbReference type="ARBA" id="ARBA00023315"/>
    </source>
</evidence>
<dbReference type="InterPro" id="IPR016039">
    <property type="entry name" value="Thiolase-like"/>
</dbReference>
<dbReference type="InterPro" id="IPR050091">
    <property type="entry name" value="PKS_NRPS_Biosynth_Enz"/>
</dbReference>
<evidence type="ECO:0000259" key="12">
    <source>
        <dbReference type="PROSITE" id="PS52019"/>
    </source>
</evidence>
<dbReference type="InterPro" id="IPR006162">
    <property type="entry name" value="Ppantetheine_attach_site"/>
</dbReference>
<dbReference type="Pfam" id="PF16197">
    <property type="entry name" value="KAsynt_C_assoc"/>
    <property type="match status" value="2"/>
</dbReference>
<dbReference type="SMART" id="SM01294">
    <property type="entry name" value="PKS_PP_betabranch"/>
    <property type="match status" value="2"/>
</dbReference>
<dbReference type="InterPro" id="IPR016036">
    <property type="entry name" value="Malonyl_transacylase_ACP-bd"/>
</dbReference>
<dbReference type="InterPro" id="IPR020841">
    <property type="entry name" value="PKS_Beta-ketoAc_synthase_dom"/>
</dbReference>
<dbReference type="Pfam" id="PF02801">
    <property type="entry name" value="Ketoacyl-synt_C"/>
    <property type="match status" value="2"/>
</dbReference>
<evidence type="ECO:0000256" key="1">
    <source>
        <dbReference type="ARBA" id="ARBA00001957"/>
    </source>
</evidence>
<dbReference type="SUPFAM" id="SSF52151">
    <property type="entry name" value="FabD/lysophospholipase-like"/>
    <property type="match status" value="2"/>
</dbReference>
<dbReference type="InterPro" id="IPR013968">
    <property type="entry name" value="PKS_KR"/>
</dbReference>
<dbReference type="SUPFAM" id="SSF51735">
    <property type="entry name" value="NAD(P)-binding Rossmann-fold domains"/>
    <property type="match status" value="3"/>
</dbReference>
<dbReference type="SMART" id="SM00826">
    <property type="entry name" value="PKS_DH"/>
    <property type="match status" value="2"/>
</dbReference>
<dbReference type="PROSITE" id="PS00606">
    <property type="entry name" value="KS3_1"/>
    <property type="match status" value="2"/>
</dbReference>
<dbReference type="Pfam" id="PF08659">
    <property type="entry name" value="KR"/>
    <property type="match status" value="2"/>
</dbReference>
<feature type="region of interest" description="C-terminal hotdog fold" evidence="9">
    <location>
        <begin position="1012"/>
        <end position="1144"/>
    </location>
</feature>
<dbReference type="InterPro" id="IPR016035">
    <property type="entry name" value="Acyl_Trfase/lysoPLipase"/>
</dbReference>
<dbReference type="SUPFAM" id="SSF47336">
    <property type="entry name" value="ACP-like"/>
    <property type="match status" value="2"/>
</dbReference>
<dbReference type="Gene3D" id="3.10.129.110">
    <property type="entry name" value="Polyketide synthase dehydratase"/>
    <property type="match status" value="2"/>
</dbReference>
<dbReference type="CDD" id="cd00833">
    <property type="entry name" value="PKS"/>
    <property type="match status" value="2"/>
</dbReference>
<evidence type="ECO:0000313" key="14">
    <source>
        <dbReference type="Proteomes" id="UP000635387"/>
    </source>
</evidence>
<sequence length="3284" mass="343225">MADQEKLLDLLKRVTGDLHRTRERLRDAEDGRHEPIAIVGMACRFPGGADTPAALWDLVESGRDGIGEFPADRGWDTSGLFDDDPDRRGTTYVRTGGFLPGAAGFDAEFFGISPREALAMEPQQRLLLEVGWEAVERSGLDPAALRGSPTGVYVGVSAQEYGPRLHNPGDTVDGYLLTGTTCSVHSGRIAYQLGLEGPAVSIDTACSSSLVAVHAAVRGLRAGECTLALAGGVNLMASPGIFVDFARQRGLAPDGRCKSFSDDADGTAWAEGVGMLVLEKLSDAQRNGHRILAVVRGTAVNSDGASNGLTAPNGPSQQRVIRAALADARLSTSDVDAIEAHGTGTRLGDPIEAEALMATYGRDRDRPLFLGSVKSNFGHAQAAAGVAGIIKMVEAMRHGVLPPTLNVGTPSREVDWSAGPVSLLTERTPWPETGRPRSAAVSSFGISGTNAHVVLEQAPSAEAAPVQDAPAIVPLLLSAATEPALAAQASRLLSAAGTAEPIDVAHTLTTRAALPYRAVVSGMDWETLSAGLSEVAGGGGVTGRVTEGGLAFLFTGQGSQRLGMGAELYEAFPVFAAAYDEVSPLLPEFGDLSRTEFAQPAIFALEVALFRLVESWGVRPDYLAGHSIGEIAAAHVAGVLSLEDAAKLVVARGRLMQALPSGGVMVAVQASEDEIGELPDGVSLAAVNGPTSVVLSGAEKPTLAFVERFKDRKTKRLDVSHAFHSVLMEPMLDDFAAVVRSLRFSAPKIPIVSTVTESADLTDPEYWVTHVRETVRFADAAGRLTAAGVTKFFELGPDAVLSALVDGGVPALRRGHGEARQLVTALGTLHTRGVAVDWTAYLGGSGRFTELPTYAFQHEYFWLGQESDVDVTAAGLAAADHPLLGAAVSVAADDGVLLTGRLSLDRHPWLADHVVAGRVLVPGTAFAELAVRAGDEAGCAGVEELILQEPLVLEPGAAPEVQVIAGAADEHGRRPVSIHSRLPERPWITHATGFLGNPPTSTMDVAWPPQDAEALGLEDAYERLAAAGLAYGPMFQGLRTVWRRGAEIFAEVALPDPDQAAKFGLHPALLDAALQATAVHGEDQGSVPFAWRDVVLHARGATELRVLARPVADGFAFDLTDGTGAPVASIGGLSVRAVTATASVQDGLYRVEDVPLPTGSSDVTPAAVLEADSLDATLAALQDFLATDEPGPLVVLTGREGAVEGLVRAAQAEHPDRIVLVRGTHADVDAALATGEPEVHALEGSLSAPRLARAGSGESTLDTSGTVLITGGTGGLGARLARHLVATHGVRNLLLVSRRGEDAPGAKELAEELGARIEACDVADRDQVRDLLARAEPPVTGVVHAAGVLDDGVVTSLTPERLDGVFRAKATAAHVLDELTGDLDFFVLFSSIAGVFGSPGQAAYSAANAALDALARKRRADGKPAQSLAWGLWRDGMGAALSGTDRDRIGKDGFGALEAEEGLALFDAAVAEGGDVLVPVRLDLAAVRNAGVPPLLRGLVRVRTRREAARRTDSGLAARLTGLSEADREAFLIELVRARVAAVLGRAGAETVEPSRPFTELGFDSLTSVELRNELTAETGLRLPATLVFDHPSPAAVAAFLGTELLGAPEPARPVVTRRGAADEPIAIVAMSCRYPGGVRSPEDLWDLVDAGTDAISPFPGGRGWDVDGIYDPEPGLPGKTYTRHGGFLHDAGEFDPEFFGISPREALAMDPQQRLLLEISWEALERARLDPASLKGSATGVFAGIMYYDYAAKLASVPDSVAGFLGTGTSASVLSGRVAYTLGLEGPAVSVDTACSSSLVALHLAARSLRAGECDMALAGGVTVMATPETFLDFSRQRGLSPDGRCKSFSAYADGTGWSEGAGVLVLERLSDARRNGHPVLAVVRGSAVNQDGASNGLTAPNGPSQQRVIRAALADAGLSTSDIDAVEAHGTGTRLGDPIEAQALIATYGAEREEPLWFGSVKSNLGHTQAAAGVAGIIKMVEAMRRGTLPRTLHAAEPSTEVEWDAGAIELLRESRPWPEAGRLRRAAVSSFGISGTNAHVVLEQVPAETPAEPASHGVVPWVLSAKTNQALAERARALLSLVDGHDPRDVAYSLATTRTAHERRAAVVGTDAADLRAGLEAVAEGGGIIGKAQPGKLAFLFTGQGSQRLGMGAELYGAFPVFAAAYDDVTALLPEFEDLSRTEFAQPAIFALEVALFRLVESWGVRPDFLAGHSIGEIAAAHVAGVLSLEDAAKLVVARGRLMQALPEGGVMVAVQASEDELGELPDGVSLAAVNGPTSLVLSGAEEPTLAVVERFSGRKTKRLDVSHAFHSVLMEPMLDDFAAVVRELEFSAPRIPIVSTVTESADLTDPAYWVTHVRETVRFASAVDTLRADGVTKFLELGPDAVLSALTEGIPLLREGRDEAVTAMTAIATLHVQGVRIGWDDVLPGARALDLPTYPFQYKHFWLDPAPVADLSSAGLDSPGHPLLAAGLSLAEGDGTVLTGRLSLATHPWLAGHTVHDTVLLPGAALAELAVRAGDEAGRPRLVELTLHAPVVIPESGPIELQVAVSGAAAVTIHSRIPGEDWELNALGLLAEANPPVKGFAWPDGLEPIDLGSFYDDLADRGFAYGPLFQGLRAAWRHGEDRYAEISLPEEARDDAARFGIHPALFDAALHGMFLGEGEESGALPFSWSDVSLHATGATTVRARLRFLAPGEVAVDLTDLAGAPVLSVGSLVVRAVTGEQLRAGEDRSLFRVEHVAAEPAATTPVPWARWDEVTEPVPPVVVLPVPPDGIHAVLVVLQRFLTESRFSGSRLVVVTGDSLDDAAAAGLVRSAQAENPGRFVILDGEVSDVDIALATGEPRVRVRDGRAEVPRLVRAEPGPKPDWESAGTVLITGGTGGVGAQLAERLVTEHGVESLVLTSRRGLAAPGAAELAARLGEQGAEVRVEACDVADRDAVAALLDGIPDLSGVVHAAGVLDDGVVTALTPERLDRVLGPKADGARHLHELTLDRPLTEFVLISSVSGVLGGPGQGNYAAANAYLDALAERRHADGLPARSLAYGMWAAEGMGGVLDQALIDRMRRDGFGALSPEEGAVLFDVAPGPVAVPVKLDLAGLRDQARAGVLPALLTGLVRLPVRRTASPVTESVVLTPDTLEDLVLTHTAQVLGFASAGEVDPEHAFTDLGFDSLTSVDLRNRLAAAAGQQLGATVVFDHPTPSALTAHLRTLLFPEVVVPDEARLRRALAGASLDRFRELGVLEALVKLAEEAPSSAPAVSVEAIDDLDVGDLISRAMSTSEAG</sequence>
<dbReference type="InterPro" id="IPR018201">
    <property type="entry name" value="Ketoacyl_synth_AS"/>
</dbReference>
<dbReference type="InterPro" id="IPR014031">
    <property type="entry name" value="Ketoacyl_synth_C"/>
</dbReference>
<dbReference type="SMART" id="SM00822">
    <property type="entry name" value="PKS_KR"/>
    <property type="match status" value="2"/>
</dbReference>
<name>A0ABQ3L9T0_9PSEU</name>
<feature type="domain" description="Carrier" evidence="10">
    <location>
        <begin position="3138"/>
        <end position="3213"/>
    </location>
</feature>
<dbReference type="Pfam" id="PF14765">
    <property type="entry name" value="PS-DH"/>
    <property type="match status" value="2"/>
</dbReference>
<dbReference type="Gene3D" id="3.40.366.10">
    <property type="entry name" value="Malonyl-Coenzyme A Acyl Carrier Protein, domain 2"/>
    <property type="match status" value="2"/>
</dbReference>
<keyword evidence="8" id="KW-0012">Acyltransferase</keyword>
<dbReference type="InterPro" id="IPR049552">
    <property type="entry name" value="PKS_DH_N"/>
</dbReference>
<dbReference type="InterPro" id="IPR014030">
    <property type="entry name" value="Ketoacyl_synth_N"/>
</dbReference>
<reference evidence="14" key="1">
    <citation type="journal article" date="2019" name="Int. J. Syst. Evol. Microbiol.">
        <title>The Global Catalogue of Microorganisms (GCM) 10K type strain sequencing project: providing services to taxonomists for standard genome sequencing and annotation.</title>
        <authorList>
            <consortium name="The Broad Institute Genomics Platform"/>
            <consortium name="The Broad Institute Genome Sequencing Center for Infectious Disease"/>
            <person name="Wu L."/>
            <person name="Ma J."/>
        </authorList>
    </citation>
    <scope>NUCLEOTIDE SEQUENCE [LARGE SCALE GENOMIC DNA]</scope>
    <source>
        <strain evidence="14">CGMCC 4.7683</strain>
    </source>
</reference>
<dbReference type="PROSITE" id="PS52019">
    <property type="entry name" value="PKS_MFAS_DH"/>
    <property type="match status" value="2"/>
</dbReference>
<dbReference type="PROSITE" id="PS52004">
    <property type="entry name" value="KS3_2"/>
    <property type="match status" value="2"/>
</dbReference>
<dbReference type="Gene3D" id="1.10.1200.10">
    <property type="entry name" value="ACP-like"/>
    <property type="match status" value="2"/>
</dbReference>
<dbReference type="InterPro" id="IPR001227">
    <property type="entry name" value="Ac_transferase_dom_sf"/>
</dbReference>
<dbReference type="InterPro" id="IPR032821">
    <property type="entry name" value="PKS_assoc"/>
</dbReference>
<dbReference type="InterPro" id="IPR049900">
    <property type="entry name" value="PKS_mFAS_DH"/>
</dbReference>
<dbReference type="RefSeq" id="WP_191253735.1">
    <property type="nucleotide sequence ID" value="NZ_BNAY01000002.1"/>
</dbReference>
<dbReference type="InterPro" id="IPR057326">
    <property type="entry name" value="KR_dom"/>
</dbReference>
<evidence type="ECO:0000256" key="7">
    <source>
        <dbReference type="ARBA" id="ARBA00023268"/>
    </source>
</evidence>
<dbReference type="PANTHER" id="PTHR43775:SF51">
    <property type="entry name" value="INACTIVE PHENOLPHTHIOCEROL SYNTHESIS POLYKETIDE SYNTHASE TYPE I PKS1-RELATED"/>
    <property type="match status" value="1"/>
</dbReference>
<feature type="active site" description="Proton acceptor; for dehydratase activity" evidence="9">
    <location>
        <position position="2501"/>
    </location>
</feature>
<dbReference type="InterPro" id="IPR036736">
    <property type="entry name" value="ACP-like_sf"/>
</dbReference>
<dbReference type="InterPro" id="IPR014043">
    <property type="entry name" value="Acyl_transferase_dom"/>
</dbReference>
<evidence type="ECO:0000256" key="5">
    <source>
        <dbReference type="ARBA" id="ARBA00022679"/>
    </source>
</evidence>
<keyword evidence="7" id="KW-0511">Multifunctional enzyme</keyword>
<dbReference type="Gene3D" id="3.30.70.3290">
    <property type="match status" value="2"/>
</dbReference>
<dbReference type="Proteomes" id="UP000635387">
    <property type="component" value="Unassembled WGS sequence"/>
</dbReference>
<feature type="active site" description="Proton donor; for dehydratase activity" evidence="9">
    <location>
        <position position="2655"/>
    </location>
</feature>
<dbReference type="PANTHER" id="PTHR43775">
    <property type="entry name" value="FATTY ACID SYNTHASE"/>
    <property type="match status" value="1"/>
</dbReference>
<feature type="active site" description="Proton donor; for dehydratase activity" evidence="9">
    <location>
        <position position="1071"/>
    </location>
</feature>
<feature type="active site" description="Proton acceptor; for dehydratase activity" evidence="9">
    <location>
        <position position="913"/>
    </location>
</feature>
<evidence type="ECO:0000256" key="2">
    <source>
        <dbReference type="ARBA" id="ARBA00004792"/>
    </source>
</evidence>
<dbReference type="SMART" id="SM00827">
    <property type="entry name" value="PKS_AT"/>
    <property type="match status" value="2"/>
</dbReference>
<keyword evidence="6" id="KW-0045">Antibiotic biosynthesis</keyword>
<accession>A0ABQ3L9T0</accession>
<dbReference type="Gene3D" id="3.40.50.720">
    <property type="entry name" value="NAD(P)-binding Rossmann-like Domain"/>
    <property type="match status" value="2"/>
</dbReference>
<dbReference type="Pfam" id="PF08990">
    <property type="entry name" value="Docking"/>
    <property type="match status" value="1"/>
</dbReference>
<dbReference type="InterPro" id="IPR049551">
    <property type="entry name" value="PKS_DH_C"/>
</dbReference>
<keyword evidence="3" id="KW-0596">Phosphopantetheine</keyword>
<feature type="region of interest" description="N-terminal hotdog fold" evidence="9">
    <location>
        <begin position="2469"/>
        <end position="2585"/>
    </location>
</feature>
<evidence type="ECO:0000256" key="3">
    <source>
        <dbReference type="ARBA" id="ARBA00022450"/>
    </source>
</evidence>
<dbReference type="EMBL" id="BNAY01000002">
    <property type="protein sequence ID" value="GHH09752.1"/>
    <property type="molecule type" value="Genomic_DNA"/>
</dbReference>
<evidence type="ECO:0000259" key="11">
    <source>
        <dbReference type="PROSITE" id="PS52004"/>
    </source>
</evidence>
<feature type="domain" description="Carrier" evidence="10">
    <location>
        <begin position="1530"/>
        <end position="1605"/>
    </location>
</feature>